<feature type="domain" description="Nephrocystin 3-like N-terminal" evidence="4">
    <location>
        <begin position="234"/>
        <end position="282"/>
    </location>
</feature>
<keyword evidence="3" id="KW-1133">Transmembrane helix</keyword>
<gene>
    <name evidence="5" type="ORF">CPB83DRAFT_692236</name>
</gene>
<protein>
    <recommendedName>
        <fullName evidence="4">Nephrocystin 3-like N-terminal domain-containing protein</fullName>
    </recommendedName>
</protein>
<proteinExistence type="predicted"/>
<dbReference type="Pfam" id="PF24883">
    <property type="entry name" value="NPHP3_N"/>
    <property type="match status" value="2"/>
</dbReference>
<feature type="region of interest" description="Disordered" evidence="2">
    <location>
        <begin position="480"/>
        <end position="513"/>
    </location>
</feature>
<dbReference type="SUPFAM" id="SSF52540">
    <property type="entry name" value="P-loop containing nucleoside triphosphate hydrolases"/>
    <property type="match status" value="1"/>
</dbReference>
<dbReference type="PANTHER" id="PTHR10039">
    <property type="entry name" value="AMELOGENIN"/>
    <property type="match status" value="1"/>
</dbReference>
<evidence type="ECO:0000313" key="6">
    <source>
        <dbReference type="Proteomes" id="UP000807306"/>
    </source>
</evidence>
<evidence type="ECO:0000259" key="4">
    <source>
        <dbReference type="Pfam" id="PF24883"/>
    </source>
</evidence>
<keyword evidence="6" id="KW-1185">Reference proteome</keyword>
<comment type="caution">
    <text evidence="5">The sequence shown here is derived from an EMBL/GenBank/DDBJ whole genome shotgun (WGS) entry which is preliminary data.</text>
</comment>
<evidence type="ECO:0000256" key="1">
    <source>
        <dbReference type="ARBA" id="ARBA00022737"/>
    </source>
</evidence>
<dbReference type="AlphaFoldDB" id="A0A9P6E6E0"/>
<dbReference type="Proteomes" id="UP000807306">
    <property type="component" value="Unassembled WGS sequence"/>
</dbReference>
<dbReference type="InterPro" id="IPR056884">
    <property type="entry name" value="NPHP3-like_N"/>
</dbReference>
<keyword evidence="3" id="KW-0812">Transmembrane</keyword>
<keyword evidence="1" id="KW-0677">Repeat</keyword>
<sequence>MPTGSIAFLPGVAHSVVHLENSRINVAENVISNQLEGPYGSELQQLMHYCSLGALVDSKEQYDAPQCEPETREAITQQVDDWGRNRDGKSAPVMWLRGGAGAGKSTLAQTIAMIYKREGILVGSFFFSNRRANRSDGSAMILTLVFQLLVTFPAVAPFIFQVIKRNPAILNSSPQEHMKHLFVGPLNAMNAVEPSSFSPYLQQLLFCLMFVLQSLLGPILGNLPYGHHIFLAPSSAKPKPCLIVIDGLDECNDPAIQCQLLRIIATAIPQLSQPLRFLVASRPEAHITRTFKQDNAFSAFAVQQLDLSADRDADADIERFLRRRFAAMRCSHPFGKHLTREWPSMSDIQTLVRRSSGHFIYPSTVMAFIEDPTDFPQHLFEAVLDPSKYTPPSDPFAPLNELYSVIFSRVKQRDLPVIQLFFGVLYLQNHHPWEVNKLLNDLSPFEQLHERLYMDGILQLPKGCLDVILQPLRSLLRIPDYPDDDEAPNNPDFNSKDTHPRHSGNSTDDNNSKLSPSYHLAASLENFRILHATLWDFLLDPARSNSYCIDLGWVHEEIAKLYINRIFNHRFPSPPSFSSNYRSFNNFVAHCKNSTISDPFIPLYLRTYDFLYDILIPSISTLDIDSKSGFSSLSKVLATILEFLDLVCRKDIDSTSQFRLYHVHRISKTLSANLHPPIQTLDIVQSVESRYAKAPTR</sequence>
<dbReference type="Gene3D" id="3.40.50.300">
    <property type="entry name" value="P-loop containing nucleotide triphosphate hydrolases"/>
    <property type="match status" value="1"/>
</dbReference>
<reference evidence="5" key="1">
    <citation type="submission" date="2020-11" db="EMBL/GenBank/DDBJ databases">
        <authorList>
            <consortium name="DOE Joint Genome Institute"/>
            <person name="Ahrendt S."/>
            <person name="Riley R."/>
            <person name="Andreopoulos W."/>
            <person name="Labutti K."/>
            <person name="Pangilinan J."/>
            <person name="Ruiz-Duenas F.J."/>
            <person name="Barrasa J.M."/>
            <person name="Sanchez-Garcia M."/>
            <person name="Camarero S."/>
            <person name="Miyauchi S."/>
            <person name="Serrano A."/>
            <person name="Linde D."/>
            <person name="Babiker R."/>
            <person name="Drula E."/>
            <person name="Ayuso-Fernandez I."/>
            <person name="Pacheco R."/>
            <person name="Padilla G."/>
            <person name="Ferreira P."/>
            <person name="Barriuso J."/>
            <person name="Kellner H."/>
            <person name="Castanera R."/>
            <person name="Alfaro M."/>
            <person name="Ramirez L."/>
            <person name="Pisabarro A.G."/>
            <person name="Kuo A."/>
            <person name="Tritt A."/>
            <person name="Lipzen A."/>
            <person name="He G."/>
            <person name="Yan M."/>
            <person name="Ng V."/>
            <person name="Cullen D."/>
            <person name="Martin F."/>
            <person name="Rosso M.-N."/>
            <person name="Henrissat B."/>
            <person name="Hibbett D."/>
            <person name="Martinez A.T."/>
            <person name="Grigoriev I.V."/>
        </authorList>
    </citation>
    <scope>NUCLEOTIDE SEQUENCE</scope>
    <source>
        <strain evidence="5">CBS 506.95</strain>
    </source>
</reference>
<dbReference type="PANTHER" id="PTHR10039:SF14">
    <property type="entry name" value="NACHT DOMAIN-CONTAINING PROTEIN"/>
    <property type="match status" value="1"/>
</dbReference>
<feature type="compositionally biased region" description="Polar residues" evidence="2">
    <location>
        <begin position="503"/>
        <end position="513"/>
    </location>
</feature>
<organism evidence="5 6">
    <name type="scientific">Crepidotus variabilis</name>
    <dbReference type="NCBI Taxonomy" id="179855"/>
    <lineage>
        <taxon>Eukaryota</taxon>
        <taxon>Fungi</taxon>
        <taxon>Dikarya</taxon>
        <taxon>Basidiomycota</taxon>
        <taxon>Agaricomycotina</taxon>
        <taxon>Agaricomycetes</taxon>
        <taxon>Agaricomycetidae</taxon>
        <taxon>Agaricales</taxon>
        <taxon>Agaricineae</taxon>
        <taxon>Crepidotaceae</taxon>
        <taxon>Crepidotus</taxon>
    </lineage>
</organism>
<dbReference type="InterPro" id="IPR027417">
    <property type="entry name" value="P-loop_NTPase"/>
</dbReference>
<evidence type="ECO:0000256" key="2">
    <source>
        <dbReference type="SAM" id="MobiDB-lite"/>
    </source>
</evidence>
<evidence type="ECO:0000313" key="5">
    <source>
        <dbReference type="EMBL" id="KAF9523364.1"/>
    </source>
</evidence>
<evidence type="ECO:0000256" key="3">
    <source>
        <dbReference type="SAM" id="Phobius"/>
    </source>
</evidence>
<name>A0A9P6E6E0_9AGAR</name>
<accession>A0A9P6E6E0</accession>
<dbReference type="EMBL" id="MU157919">
    <property type="protein sequence ID" value="KAF9523364.1"/>
    <property type="molecule type" value="Genomic_DNA"/>
</dbReference>
<feature type="domain" description="Nephrocystin 3-like N-terminal" evidence="4">
    <location>
        <begin position="77"/>
        <end position="187"/>
    </location>
</feature>
<keyword evidence="3" id="KW-0472">Membrane</keyword>
<feature type="transmembrane region" description="Helical" evidence="3">
    <location>
        <begin position="139"/>
        <end position="163"/>
    </location>
</feature>
<dbReference type="OrthoDB" id="3228837at2759"/>